<keyword evidence="1" id="KW-0812">Transmembrane</keyword>
<keyword evidence="1" id="KW-1133">Transmembrane helix</keyword>
<name>A0ABN8K570_9HYPH</name>
<keyword evidence="1" id="KW-0472">Membrane</keyword>
<organism evidence="2 3">
    <name type="scientific">Mesorhizobium ventifaucium</name>
    <dbReference type="NCBI Taxonomy" id="666020"/>
    <lineage>
        <taxon>Bacteria</taxon>
        <taxon>Pseudomonadati</taxon>
        <taxon>Pseudomonadota</taxon>
        <taxon>Alphaproteobacteria</taxon>
        <taxon>Hyphomicrobiales</taxon>
        <taxon>Phyllobacteriaceae</taxon>
        <taxon>Mesorhizobium</taxon>
    </lineage>
</organism>
<comment type="caution">
    <text evidence="2">The sequence shown here is derived from an EMBL/GenBank/DDBJ whole genome shotgun (WGS) entry which is preliminary data.</text>
</comment>
<evidence type="ECO:0000256" key="1">
    <source>
        <dbReference type="SAM" id="Phobius"/>
    </source>
</evidence>
<evidence type="ECO:0000313" key="3">
    <source>
        <dbReference type="Proteomes" id="UP001152604"/>
    </source>
</evidence>
<keyword evidence="3" id="KW-1185">Reference proteome</keyword>
<protein>
    <submittedName>
        <fullName evidence="2">Uncharacterized protein</fullName>
    </submittedName>
</protein>
<gene>
    <name evidence="2" type="ORF">MES4922_350016</name>
</gene>
<dbReference type="EMBL" id="CAKXZS010000029">
    <property type="protein sequence ID" value="CAH2404164.1"/>
    <property type="molecule type" value="Genomic_DNA"/>
</dbReference>
<proteinExistence type="predicted"/>
<reference evidence="2" key="1">
    <citation type="submission" date="2022-03" db="EMBL/GenBank/DDBJ databases">
        <authorList>
            <person name="Brunel B."/>
        </authorList>
    </citation>
    <scope>NUCLEOTIDE SEQUENCE</scope>
    <source>
        <strain evidence="2">STM4922sample</strain>
    </source>
</reference>
<sequence>MTAADINRLEQAARVSMSGFQDLEAAAMPSPRVSLPAPGLAAIGLAAVVVLAAAFQLV</sequence>
<feature type="transmembrane region" description="Helical" evidence="1">
    <location>
        <begin position="37"/>
        <end position="57"/>
    </location>
</feature>
<evidence type="ECO:0000313" key="2">
    <source>
        <dbReference type="EMBL" id="CAH2404164.1"/>
    </source>
</evidence>
<dbReference type="Proteomes" id="UP001152604">
    <property type="component" value="Unassembled WGS sequence"/>
</dbReference>
<accession>A0ABN8K570</accession>